<keyword evidence="4" id="KW-1185">Reference proteome</keyword>
<dbReference type="InterPro" id="IPR011048">
    <property type="entry name" value="Haem_d1_sf"/>
</dbReference>
<dbReference type="OrthoDB" id="9790815at2"/>
<keyword evidence="2" id="KW-0313">Glucose metabolism</keyword>
<dbReference type="Proteomes" id="UP000295096">
    <property type="component" value="Unassembled WGS sequence"/>
</dbReference>
<dbReference type="InterPro" id="IPR015943">
    <property type="entry name" value="WD40/YVTN_repeat-like_dom_sf"/>
</dbReference>
<dbReference type="Gene3D" id="2.130.10.10">
    <property type="entry name" value="YVTN repeat-like/Quinoprotein amine dehydrogenase"/>
    <property type="match status" value="1"/>
</dbReference>
<dbReference type="AlphaFoldDB" id="A0A4R5QIV7"/>
<dbReference type="GO" id="GO:0017057">
    <property type="term" value="F:6-phosphogluconolactonase activity"/>
    <property type="evidence" value="ECO:0007669"/>
    <property type="project" value="TreeGrafter"/>
</dbReference>
<keyword evidence="2" id="KW-0119">Carbohydrate metabolism</keyword>
<dbReference type="PANTHER" id="PTHR30344">
    <property type="entry name" value="6-PHOSPHOGLUCONOLACTONASE-RELATED"/>
    <property type="match status" value="1"/>
</dbReference>
<proteinExistence type="inferred from homology"/>
<dbReference type="SUPFAM" id="SSF51004">
    <property type="entry name" value="C-terminal (heme d1) domain of cytochrome cd1-nitrite reductase"/>
    <property type="match status" value="1"/>
</dbReference>
<dbReference type="GO" id="GO:0006006">
    <property type="term" value="P:glucose metabolic process"/>
    <property type="evidence" value="ECO:0007669"/>
    <property type="project" value="UniProtKB-KW"/>
</dbReference>
<evidence type="ECO:0000313" key="4">
    <source>
        <dbReference type="Proteomes" id="UP000295096"/>
    </source>
</evidence>
<organism evidence="3 4">
    <name type="scientific">Dankookia rubra</name>
    <dbReference type="NCBI Taxonomy" id="1442381"/>
    <lineage>
        <taxon>Bacteria</taxon>
        <taxon>Pseudomonadati</taxon>
        <taxon>Pseudomonadota</taxon>
        <taxon>Alphaproteobacteria</taxon>
        <taxon>Acetobacterales</taxon>
        <taxon>Roseomonadaceae</taxon>
        <taxon>Dankookia</taxon>
    </lineage>
</organism>
<comment type="similarity">
    <text evidence="1">Belongs to the cycloisomerase 2 family.</text>
</comment>
<dbReference type="InterPro" id="IPR050282">
    <property type="entry name" value="Cycloisomerase_2"/>
</dbReference>
<dbReference type="PANTHER" id="PTHR30344:SF1">
    <property type="entry name" value="6-PHOSPHOGLUCONOLACTONASE"/>
    <property type="match status" value="1"/>
</dbReference>
<dbReference type="EMBL" id="SMSJ01000006">
    <property type="protein sequence ID" value="TDH63334.1"/>
    <property type="molecule type" value="Genomic_DNA"/>
</dbReference>
<comment type="caution">
    <text evidence="3">The sequence shown here is derived from an EMBL/GenBank/DDBJ whole genome shotgun (WGS) entry which is preliminary data.</text>
</comment>
<gene>
    <name evidence="3" type="ORF">E2C06_07165</name>
</gene>
<name>A0A4R5QIV7_9PROT</name>
<evidence type="ECO:0000256" key="1">
    <source>
        <dbReference type="ARBA" id="ARBA00005564"/>
    </source>
</evidence>
<evidence type="ECO:0000313" key="3">
    <source>
        <dbReference type="EMBL" id="TDH63334.1"/>
    </source>
</evidence>
<protein>
    <submittedName>
        <fullName evidence="3">Lactonase family protein</fullName>
    </submittedName>
</protein>
<reference evidence="3 4" key="1">
    <citation type="journal article" date="2016" name="J. Microbiol.">
        <title>Dankookia rubra gen. nov., sp. nov., an alphaproteobacterium isolated from sediment of a shallow stream.</title>
        <authorList>
            <person name="Kim W.H."/>
            <person name="Kim D.H."/>
            <person name="Kang K."/>
            <person name="Ahn T.Y."/>
        </authorList>
    </citation>
    <scope>NUCLEOTIDE SEQUENCE [LARGE SCALE GENOMIC DNA]</scope>
    <source>
        <strain evidence="3 4">JCM30602</strain>
    </source>
</reference>
<accession>A0A4R5QIV7</accession>
<dbReference type="Pfam" id="PF10282">
    <property type="entry name" value="Lactonase"/>
    <property type="match status" value="1"/>
</dbReference>
<sequence length="366" mass="38730">MAAAAPLHAYVGTFTTAQRKARGEGIGVFRVDPATGSWTHVQTLGEQVNPSFLHLSRDQRFLYAVHGDGDYATAYAVDPASGRIRELNRAATGGKNGVRQAIDPAGRWLVVANYGSGTVAVLPIQPDGMLGDQQQLVELPGKPGPHKVEQAISHPHDVVFDPSGRFVVIPDKGLDRTFVFALDGATGRLSPAGNEGFMQARAGAGPRHMAFHPKRPVAWVLNELDSTATTCRWDARAGTLTPVQTITTLPTNFNGDSTCAEIAVSADGRFVHCSNRGHDSVVSYAADPQTGVLSAIGWTPSQGRGPRYIGLSPDGRFLQAANEQGDNVVTFRVDAKTGKLTPTGQNLACKSPVCIVYAGGGTLPRA</sequence>
<evidence type="ECO:0000256" key="2">
    <source>
        <dbReference type="ARBA" id="ARBA00022526"/>
    </source>
</evidence>
<dbReference type="InterPro" id="IPR019405">
    <property type="entry name" value="Lactonase_7-beta_prop"/>
</dbReference>